<dbReference type="EMBL" id="CP025543">
    <property type="protein sequence ID" value="AUM62595.1"/>
    <property type="molecule type" value="Genomic_DNA"/>
</dbReference>
<dbReference type="RefSeq" id="WP_101780656.1">
    <property type="nucleotide sequence ID" value="NZ_CP025543.1"/>
</dbReference>
<protein>
    <submittedName>
        <fullName evidence="2">Uncharacterized protein</fullName>
    </submittedName>
</protein>
<organism evidence="2 3">
    <name type="scientific">Spiroplasma monobiae MQ-1</name>
    <dbReference type="NCBI Taxonomy" id="1336748"/>
    <lineage>
        <taxon>Bacteria</taxon>
        <taxon>Bacillati</taxon>
        <taxon>Mycoplasmatota</taxon>
        <taxon>Mollicutes</taxon>
        <taxon>Entomoplasmatales</taxon>
        <taxon>Spiroplasmataceae</taxon>
        <taxon>Spiroplasma</taxon>
    </lineage>
</organism>
<dbReference type="KEGG" id="smoo:SMONO_v1c03460"/>
<dbReference type="Proteomes" id="UP000234790">
    <property type="component" value="Chromosome"/>
</dbReference>
<dbReference type="AlphaFoldDB" id="A0A2K9LW38"/>
<dbReference type="OrthoDB" id="389774at2"/>
<evidence type="ECO:0000313" key="3">
    <source>
        <dbReference type="Proteomes" id="UP000234790"/>
    </source>
</evidence>
<keyword evidence="3" id="KW-1185">Reference proteome</keyword>
<gene>
    <name evidence="2" type="ORF">SMONO_v1c03460</name>
</gene>
<proteinExistence type="predicted"/>
<evidence type="ECO:0000313" key="2">
    <source>
        <dbReference type="EMBL" id="AUM62595.1"/>
    </source>
</evidence>
<name>A0A2K9LW38_SPISQ</name>
<reference evidence="2 3" key="1">
    <citation type="submission" date="2017-12" db="EMBL/GenBank/DDBJ databases">
        <title>Complete genome sequence of Spiroplasma monobiae MQ-1 (ATCC 33825).</title>
        <authorList>
            <person name="Tsai Y.-M."/>
            <person name="Lo W.-S."/>
            <person name="Wu P.-S."/>
            <person name="Cho S.-T."/>
            <person name="Kuo C.-H."/>
        </authorList>
    </citation>
    <scope>NUCLEOTIDE SEQUENCE [LARGE SCALE GENOMIC DNA]</scope>
    <source>
        <strain evidence="2 3">MQ-1</strain>
    </source>
</reference>
<feature type="region of interest" description="Disordered" evidence="1">
    <location>
        <begin position="31"/>
        <end position="57"/>
    </location>
</feature>
<sequence>MAVKNIKAKKNSDIDANIAMEELLELSTIEFDDEKKSNSSKSNVSKKTKDNEDEFDPTNLASIIKHAKKVGAEVNGVTWVDPDKKREDDIITKAKSQGKSAYDSDVLRELILQRQKQKNESKGLAGIINKAKK</sequence>
<accession>A0A2K9LW38</accession>
<evidence type="ECO:0000256" key="1">
    <source>
        <dbReference type="SAM" id="MobiDB-lite"/>
    </source>
</evidence>